<feature type="compositionally biased region" description="Low complexity" evidence="1">
    <location>
        <begin position="28"/>
        <end position="44"/>
    </location>
</feature>
<feature type="non-terminal residue" evidence="2">
    <location>
        <position position="1"/>
    </location>
</feature>
<protein>
    <submittedName>
        <fullName evidence="2">Uncharacterized protein</fullName>
    </submittedName>
</protein>
<sequence>LGIVRDTPELAANYSAITATYSRESRSNTDTTSLNSISSLTDSSASTSSIYSTKQVKLTLVDKENIRRMYQELDPDKMWKLSTGTVVEKKMEEFALSCCYEHPVHSLIFDTNDKSWASYFTKEEIKEITMYKPKKLDELPDVLNNYIEDLKKLRDVDTLKKKLSEETTCSACEWVRYTVLDYFKLFKYGYLPLSDQTEDDMMRRIWFFIDTVFDASPIHCRGGEKSSKSSSTSKNINRVLSAVEKIKRKMVGRKVDLLFLRQSLEYGCCECGRYDVPTKELHDGGFKMTKVLKDMLYCLYKSAPDVLRHVALPGFLLFETKFTVILCDAPAGHVCRIIRSKTMNLPEEPDEIYNQLFSILTLVYKSRLLMENTRNLVRQVPVTVEFDQMEYNTLPPCYYPDFIKQKRRRNNNEED</sequence>
<dbReference type="EMBL" id="PJQM01002791">
    <property type="protein sequence ID" value="RCH92754.1"/>
    <property type="molecule type" value="Genomic_DNA"/>
</dbReference>
<accession>A0A367JS17</accession>
<proteinExistence type="predicted"/>
<evidence type="ECO:0000313" key="2">
    <source>
        <dbReference type="EMBL" id="RCH92754.1"/>
    </source>
</evidence>
<evidence type="ECO:0000256" key="1">
    <source>
        <dbReference type="SAM" id="MobiDB-lite"/>
    </source>
</evidence>
<reference evidence="2 3" key="1">
    <citation type="journal article" date="2018" name="G3 (Bethesda)">
        <title>Phylogenetic and Phylogenomic Definition of Rhizopus Species.</title>
        <authorList>
            <person name="Gryganskyi A.P."/>
            <person name="Golan J."/>
            <person name="Dolatabadi S."/>
            <person name="Mondo S."/>
            <person name="Robb S."/>
            <person name="Idnurm A."/>
            <person name="Muszewska A."/>
            <person name="Steczkiewicz K."/>
            <person name="Masonjones S."/>
            <person name="Liao H.L."/>
            <person name="Gajdeczka M.T."/>
            <person name="Anike F."/>
            <person name="Vuek A."/>
            <person name="Anishchenko I.M."/>
            <person name="Voigt K."/>
            <person name="de Hoog G.S."/>
            <person name="Smith M.E."/>
            <person name="Heitman J."/>
            <person name="Vilgalys R."/>
            <person name="Stajich J.E."/>
        </authorList>
    </citation>
    <scope>NUCLEOTIDE SEQUENCE [LARGE SCALE GENOMIC DNA]</scope>
    <source>
        <strain evidence="2 3">LSU 92-RS-03</strain>
    </source>
</reference>
<dbReference type="OrthoDB" id="2269854at2759"/>
<gene>
    <name evidence="2" type="ORF">CU098_009368</name>
</gene>
<dbReference type="AlphaFoldDB" id="A0A367JS17"/>
<keyword evidence="3" id="KW-1185">Reference proteome</keyword>
<evidence type="ECO:0000313" key="3">
    <source>
        <dbReference type="Proteomes" id="UP000253551"/>
    </source>
</evidence>
<feature type="region of interest" description="Disordered" evidence="1">
    <location>
        <begin position="25"/>
        <end position="44"/>
    </location>
</feature>
<organism evidence="2 3">
    <name type="scientific">Rhizopus stolonifer</name>
    <name type="common">Rhizopus nigricans</name>
    <dbReference type="NCBI Taxonomy" id="4846"/>
    <lineage>
        <taxon>Eukaryota</taxon>
        <taxon>Fungi</taxon>
        <taxon>Fungi incertae sedis</taxon>
        <taxon>Mucoromycota</taxon>
        <taxon>Mucoromycotina</taxon>
        <taxon>Mucoromycetes</taxon>
        <taxon>Mucorales</taxon>
        <taxon>Mucorineae</taxon>
        <taxon>Rhizopodaceae</taxon>
        <taxon>Rhizopus</taxon>
    </lineage>
</organism>
<comment type="caution">
    <text evidence="2">The sequence shown here is derived from an EMBL/GenBank/DDBJ whole genome shotgun (WGS) entry which is preliminary data.</text>
</comment>
<name>A0A367JS17_RHIST</name>
<dbReference type="Proteomes" id="UP000253551">
    <property type="component" value="Unassembled WGS sequence"/>
</dbReference>